<keyword evidence="1" id="KW-1133">Transmembrane helix</keyword>
<accession>A0ABS3USE2</accession>
<gene>
    <name evidence="2" type="ORF">J5X75_28710</name>
</gene>
<reference evidence="2 3" key="1">
    <citation type="submission" date="2021-03" db="EMBL/GenBank/DDBJ databases">
        <title>Actinoplanes flavus sp. nov., a novel actinomycete isolated from Coconut Palm rhizosphere soil.</title>
        <authorList>
            <person name="Luo X."/>
        </authorList>
    </citation>
    <scope>NUCLEOTIDE SEQUENCE [LARGE SCALE GENOMIC DNA]</scope>
    <source>
        <strain evidence="2 3">NEAU-H7</strain>
    </source>
</reference>
<feature type="transmembrane region" description="Helical" evidence="1">
    <location>
        <begin position="326"/>
        <end position="349"/>
    </location>
</feature>
<keyword evidence="1" id="KW-0472">Membrane</keyword>
<feature type="transmembrane region" description="Helical" evidence="1">
    <location>
        <begin position="189"/>
        <end position="207"/>
    </location>
</feature>
<comment type="caution">
    <text evidence="2">The sequence shown here is derived from an EMBL/GenBank/DDBJ whole genome shotgun (WGS) entry which is preliminary data.</text>
</comment>
<protein>
    <submittedName>
        <fullName evidence="2">Uncharacterized protein</fullName>
    </submittedName>
</protein>
<evidence type="ECO:0000313" key="3">
    <source>
        <dbReference type="Proteomes" id="UP000679690"/>
    </source>
</evidence>
<dbReference type="EMBL" id="JAGFNS010000021">
    <property type="protein sequence ID" value="MBO3741497.1"/>
    <property type="molecule type" value="Genomic_DNA"/>
</dbReference>
<evidence type="ECO:0000313" key="2">
    <source>
        <dbReference type="EMBL" id="MBO3741497.1"/>
    </source>
</evidence>
<feature type="transmembrane region" description="Helical" evidence="1">
    <location>
        <begin position="45"/>
        <end position="63"/>
    </location>
</feature>
<feature type="transmembrane region" description="Helical" evidence="1">
    <location>
        <begin position="213"/>
        <end position="230"/>
    </location>
</feature>
<sequence length="395" mass="40482">MTNPATSHRWPLFPRADPGDLLPAVLPAVSILVLGAILHAASVPLVLLIALGVGGCGYLMSIASLDRHAVPAARLRAVISIFTMLAASGLMLRTFTGGGTTREWFVYGLGMVFFLVAAEIGARCDDRPNAVAMAVTGLAVLAAMTVPLWHDEAACAGGSGCVAPLPPITLGMAFLLASGLAARMIRPDLAYLAVAVTLPTVTVLAILRDRATAVLLGPVLYAVTLADLSSAPPVGRVARRRLLMLLVLVPAVLVAGVQSLAALLRFLQAPEAASPAYRPGLLGRGGPVFLEPIGQVLVVLLVAVLLWNVVHLCAVVRRRRPGLPALLAAGVGAHLIVSFAVPCLAWAGLPAPAGLRTLPPAADAVGFLVAFAELGLLIGAATPPRTTPGSVAGRG</sequence>
<name>A0ABS3USE2_9ACTN</name>
<feature type="transmembrane region" description="Helical" evidence="1">
    <location>
        <begin position="242"/>
        <end position="267"/>
    </location>
</feature>
<evidence type="ECO:0000256" key="1">
    <source>
        <dbReference type="SAM" id="Phobius"/>
    </source>
</evidence>
<feature type="transmembrane region" description="Helical" evidence="1">
    <location>
        <begin position="75"/>
        <end position="92"/>
    </location>
</feature>
<dbReference type="Proteomes" id="UP000679690">
    <property type="component" value="Unassembled WGS sequence"/>
</dbReference>
<feature type="transmembrane region" description="Helical" evidence="1">
    <location>
        <begin position="129"/>
        <end position="150"/>
    </location>
</feature>
<feature type="transmembrane region" description="Helical" evidence="1">
    <location>
        <begin position="293"/>
        <end position="314"/>
    </location>
</feature>
<keyword evidence="3" id="KW-1185">Reference proteome</keyword>
<proteinExistence type="predicted"/>
<keyword evidence="1" id="KW-0812">Transmembrane</keyword>
<dbReference type="RefSeq" id="WP_208470643.1">
    <property type="nucleotide sequence ID" value="NZ_JAGFNS010000021.1"/>
</dbReference>
<feature type="transmembrane region" description="Helical" evidence="1">
    <location>
        <begin position="162"/>
        <end position="182"/>
    </location>
</feature>
<feature type="transmembrane region" description="Helical" evidence="1">
    <location>
        <begin position="21"/>
        <end position="39"/>
    </location>
</feature>
<feature type="transmembrane region" description="Helical" evidence="1">
    <location>
        <begin position="104"/>
        <end position="122"/>
    </location>
</feature>
<feature type="transmembrane region" description="Helical" evidence="1">
    <location>
        <begin position="361"/>
        <end position="381"/>
    </location>
</feature>
<organism evidence="2 3">
    <name type="scientific">Actinoplanes flavus</name>
    <dbReference type="NCBI Taxonomy" id="2820290"/>
    <lineage>
        <taxon>Bacteria</taxon>
        <taxon>Bacillati</taxon>
        <taxon>Actinomycetota</taxon>
        <taxon>Actinomycetes</taxon>
        <taxon>Micromonosporales</taxon>
        <taxon>Micromonosporaceae</taxon>
        <taxon>Actinoplanes</taxon>
    </lineage>
</organism>